<feature type="transmembrane region" description="Helical" evidence="1">
    <location>
        <begin position="15"/>
        <end position="39"/>
    </location>
</feature>
<accession>A0A8H5GUV7</accession>
<feature type="transmembrane region" description="Helical" evidence="1">
    <location>
        <begin position="88"/>
        <end position="112"/>
    </location>
</feature>
<comment type="caution">
    <text evidence="2">The sequence shown here is derived from an EMBL/GenBank/DDBJ whole genome shotgun (WGS) entry which is preliminary data.</text>
</comment>
<name>A0A8H5GUV7_9AGAR</name>
<organism evidence="2 3">
    <name type="scientific">Collybiopsis confluens</name>
    <dbReference type="NCBI Taxonomy" id="2823264"/>
    <lineage>
        <taxon>Eukaryota</taxon>
        <taxon>Fungi</taxon>
        <taxon>Dikarya</taxon>
        <taxon>Basidiomycota</taxon>
        <taxon>Agaricomycotina</taxon>
        <taxon>Agaricomycetes</taxon>
        <taxon>Agaricomycetidae</taxon>
        <taxon>Agaricales</taxon>
        <taxon>Marasmiineae</taxon>
        <taxon>Omphalotaceae</taxon>
        <taxon>Collybiopsis</taxon>
    </lineage>
</organism>
<keyword evidence="1" id="KW-0812">Transmembrane</keyword>
<dbReference type="Proteomes" id="UP000518752">
    <property type="component" value="Unassembled WGS sequence"/>
</dbReference>
<dbReference type="AlphaFoldDB" id="A0A8H5GUV7"/>
<sequence>MTMIMTSKLTSQSNLLWGVTSAVGAGLCFLVLLAIVAVWWHPISRPSLDRVSFRVVTLALVANMIFGIASAVGGMMTHDGFLCGFSVFVLQLTLQISSFLLLCVALNLQFVVVHGFNGRNLEKFYIIFSLGMSAVLAIPPYAANQYG</sequence>
<evidence type="ECO:0000313" key="3">
    <source>
        <dbReference type="Proteomes" id="UP000518752"/>
    </source>
</evidence>
<feature type="transmembrane region" description="Helical" evidence="1">
    <location>
        <begin position="51"/>
        <end position="76"/>
    </location>
</feature>
<gene>
    <name evidence="2" type="ORF">D9757_010015</name>
</gene>
<evidence type="ECO:0000256" key="1">
    <source>
        <dbReference type="SAM" id="Phobius"/>
    </source>
</evidence>
<dbReference type="EMBL" id="JAACJN010000116">
    <property type="protein sequence ID" value="KAF5371429.1"/>
    <property type="molecule type" value="Genomic_DNA"/>
</dbReference>
<proteinExistence type="predicted"/>
<keyword evidence="3" id="KW-1185">Reference proteome</keyword>
<dbReference type="OrthoDB" id="3251871at2759"/>
<reference evidence="2 3" key="1">
    <citation type="journal article" date="2020" name="ISME J.">
        <title>Uncovering the hidden diversity of litter-decomposition mechanisms in mushroom-forming fungi.</title>
        <authorList>
            <person name="Floudas D."/>
            <person name="Bentzer J."/>
            <person name="Ahren D."/>
            <person name="Johansson T."/>
            <person name="Persson P."/>
            <person name="Tunlid A."/>
        </authorList>
    </citation>
    <scope>NUCLEOTIDE SEQUENCE [LARGE SCALE GENOMIC DNA]</scope>
    <source>
        <strain evidence="2 3">CBS 406.79</strain>
    </source>
</reference>
<protein>
    <submittedName>
        <fullName evidence="2">Uncharacterized protein</fullName>
    </submittedName>
</protein>
<dbReference type="Gene3D" id="1.20.1070.10">
    <property type="entry name" value="Rhodopsin 7-helix transmembrane proteins"/>
    <property type="match status" value="1"/>
</dbReference>
<keyword evidence="1" id="KW-1133">Transmembrane helix</keyword>
<keyword evidence="1" id="KW-0472">Membrane</keyword>
<feature type="transmembrane region" description="Helical" evidence="1">
    <location>
        <begin position="124"/>
        <end position="143"/>
    </location>
</feature>
<evidence type="ECO:0000313" key="2">
    <source>
        <dbReference type="EMBL" id="KAF5371429.1"/>
    </source>
</evidence>